<name>A0A1J4NJR3_9ACTN</name>
<accession>A0A1J4NJR3</accession>
<dbReference type="Pfam" id="PF11209">
    <property type="entry name" value="LmeA"/>
    <property type="match status" value="1"/>
</dbReference>
<organism evidence="1 2">
    <name type="scientific">Streptomyces mangrovisoli</name>
    <dbReference type="NCBI Taxonomy" id="1428628"/>
    <lineage>
        <taxon>Bacteria</taxon>
        <taxon>Bacillati</taxon>
        <taxon>Actinomycetota</taxon>
        <taxon>Actinomycetes</taxon>
        <taxon>Kitasatosporales</taxon>
        <taxon>Streptomycetaceae</taxon>
        <taxon>Streptomyces</taxon>
    </lineage>
</organism>
<evidence type="ECO:0000313" key="1">
    <source>
        <dbReference type="EMBL" id="OIJ62617.1"/>
    </source>
</evidence>
<reference evidence="1" key="1">
    <citation type="submission" date="2016-10" db="EMBL/GenBank/DDBJ databases">
        <title>Genome sequence of Streptomyces mangrovisoli MUSC 149.</title>
        <authorList>
            <person name="Lee L.-H."/>
            <person name="Ser H.-L."/>
        </authorList>
    </citation>
    <scope>NUCLEOTIDE SEQUENCE [LARGE SCALE GENOMIC DNA]</scope>
    <source>
        <strain evidence="1">MUSC 149</strain>
    </source>
</reference>
<dbReference type="Proteomes" id="UP000034196">
    <property type="component" value="Unassembled WGS sequence"/>
</dbReference>
<dbReference type="STRING" id="1428628.WN71_038555"/>
<evidence type="ECO:0000313" key="2">
    <source>
        <dbReference type="Proteomes" id="UP000034196"/>
    </source>
</evidence>
<dbReference type="RefSeq" id="WP_046585262.1">
    <property type="nucleotide sequence ID" value="NZ_LAVA02000154.1"/>
</dbReference>
<dbReference type="InterPro" id="IPR021373">
    <property type="entry name" value="DUF2993"/>
</dbReference>
<dbReference type="EMBL" id="LAVA02000154">
    <property type="protein sequence ID" value="OIJ62617.1"/>
    <property type="molecule type" value="Genomic_DNA"/>
</dbReference>
<proteinExistence type="predicted"/>
<gene>
    <name evidence="1" type="ORF">WN71_038555</name>
</gene>
<protein>
    <recommendedName>
        <fullName evidence="3">DUF2993 domain-containing protein</fullName>
    </recommendedName>
</protein>
<evidence type="ECO:0008006" key="3">
    <source>
        <dbReference type="Google" id="ProtNLM"/>
    </source>
</evidence>
<dbReference type="AlphaFoldDB" id="A0A1J4NJR3"/>
<keyword evidence="2" id="KW-1185">Reference proteome</keyword>
<comment type="caution">
    <text evidence="1">The sequence shown here is derived from an EMBL/GenBank/DDBJ whole genome shotgun (WGS) entry which is preliminary data.</text>
</comment>
<dbReference type="OrthoDB" id="4239983at2"/>
<sequence length="244" mass="25119">MIWNQRKHRRRVLVLVVGAAVLAALVGATDLLVGHRAEQRVAAQARRRLKPDGPVRVDLTTPLAGLRTLGGHLGDVRVSADGVHREQTVMDVTARLNDVTTHGTSAGGTGTATVGYDQVARRTGARADGLTATGRDGDLVLEGPVGNLGLPVTVRAELTTTAHSLTVTPTTVSVLGRTTPVRDLTDLPSGSPLREALRPRTLPVTGLPHGIALTSAHAADDGLALAFSVAPGPTPGGKATSATP</sequence>